<protein>
    <submittedName>
        <fullName evidence="2">Deoxyribodipyrimidine photo-lyase</fullName>
    </submittedName>
</protein>
<dbReference type="EMBL" id="BOOY01000037">
    <property type="protein sequence ID" value="GIJ05985.1"/>
    <property type="molecule type" value="Genomic_DNA"/>
</dbReference>
<dbReference type="SUPFAM" id="SSF48173">
    <property type="entry name" value="Cryptochrome/photolyase FAD-binding domain"/>
    <property type="match status" value="1"/>
</dbReference>
<dbReference type="Gene3D" id="1.25.40.80">
    <property type="match status" value="1"/>
</dbReference>
<dbReference type="Gene3D" id="3.40.50.620">
    <property type="entry name" value="HUPs"/>
    <property type="match status" value="1"/>
</dbReference>
<dbReference type="InterPro" id="IPR052551">
    <property type="entry name" value="UV-DNA_repair_photolyase"/>
</dbReference>
<evidence type="ECO:0000313" key="3">
    <source>
        <dbReference type="Proteomes" id="UP000652013"/>
    </source>
</evidence>
<dbReference type="Gene3D" id="1.10.10.1710">
    <property type="entry name" value="Deoxyribodipyrimidine photolyase-related"/>
    <property type="match status" value="1"/>
</dbReference>
<dbReference type="Pfam" id="PF04244">
    <property type="entry name" value="DPRP"/>
    <property type="match status" value="1"/>
</dbReference>
<comment type="caution">
    <text evidence="2">The sequence shown here is derived from an EMBL/GenBank/DDBJ whole genome shotgun (WGS) entry which is preliminary data.</text>
</comment>
<dbReference type="PANTHER" id="PTHR38657:SF1">
    <property type="entry name" value="SLR1343 PROTEIN"/>
    <property type="match status" value="1"/>
</dbReference>
<evidence type="ECO:0000256" key="1">
    <source>
        <dbReference type="SAM" id="MobiDB-lite"/>
    </source>
</evidence>
<dbReference type="InterPro" id="IPR036134">
    <property type="entry name" value="Crypto/Photolyase_FAD-like_sf"/>
</dbReference>
<gene>
    <name evidence="2" type="ORF">Sya03_53370</name>
</gene>
<name>A0A8J4DMB1_9ACTN</name>
<keyword evidence="3" id="KW-1185">Reference proteome</keyword>
<proteinExistence type="predicted"/>
<sequence length="486" mass="54978">MRRWLFADQLGPHFLDGPRQPVLLVESKAVFRRRRFHRQKAHLVLSALRHRAAELGDRAVFVRAETYGEAVRGLGEPVSVCHPTSRRARDLAHRLAAEVLPPRGFVTAPADFTAWAGGRRGLRLEDFYRDARRRHDVLMDGAEPAGGTWNLDHDNRQPPPRGADKLAVPPPPAIREDDVDAQVREDLDRWARDDGIEFVGRDGPRLFPATRREALARLRHFVRHRLPVFGPYEDAMLAGDPFMAHSMLSAPINLGLLDPLEAVHAAEDAYRSGAAPLASVEGFVRQLIGWRDFVWHLYWYFEPEYRGENRLGARSSLPDWFANLDADHVDARCLADVLAGVRDRGWVHHIPRLMVLGNYALQRGWRPDELSDWFHRCFVDGYEWVMTANVIGMSQFADAGRMSTKPYAAGGAYINRMSDYCGGCRYDPKVRLGDHACPYTAGYWAFLSRNAAAFEGNHRMRQPLRGLDRLGDVDAVVEQEAARGTP</sequence>
<accession>A0A8J4DMB1</accession>
<dbReference type="InterPro" id="IPR007357">
    <property type="entry name" value="PhrB-like"/>
</dbReference>
<evidence type="ECO:0000313" key="2">
    <source>
        <dbReference type="EMBL" id="GIJ05985.1"/>
    </source>
</evidence>
<dbReference type="AlphaFoldDB" id="A0A8J4DMB1"/>
<dbReference type="Proteomes" id="UP000652013">
    <property type="component" value="Unassembled WGS sequence"/>
</dbReference>
<dbReference type="PANTHER" id="PTHR38657">
    <property type="entry name" value="SLR1343 PROTEIN"/>
    <property type="match status" value="1"/>
</dbReference>
<dbReference type="InterPro" id="IPR014729">
    <property type="entry name" value="Rossmann-like_a/b/a_fold"/>
</dbReference>
<dbReference type="Gene3D" id="1.10.579.10">
    <property type="entry name" value="DNA Cyclobutane Dipyrimidine Photolyase, subunit A, domain 3"/>
    <property type="match status" value="1"/>
</dbReference>
<organism evidence="2 3">
    <name type="scientific">Spirilliplanes yamanashiensis</name>
    <dbReference type="NCBI Taxonomy" id="42233"/>
    <lineage>
        <taxon>Bacteria</taxon>
        <taxon>Bacillati</taxon>
        <taxon>Actinomycetota</taxon>
        <taxon>Actinomycetes</taxon>
        <taxon>Micromonosporales</taxon>
        <taxon>Micromonosporaceae</taxon>
        <taxon>Spirilliplanes</taxon>
    </lineage>
</organism>
<reference evidence="2" key="1">
    <citation type="submission" date="2021-01" db="EMBL/GenBank/DDBJ databases">
        <title>Whole genome shotgun sequence of Spirilliplanes yamanashiensis NBRC 15828.</title>
        <authorList>
            <person name="Komaki H."/>
            <person name="Tamura T."/>
        </authorList>
    </citation>
    <scope>NUCLEOTIDE SEQUENCE</scope>
    <source>
        <strain evidence="2">NBRC 15828</strain>
    </source>
</reference>
<feature type="region of interest" description="Disordered" evidence="1">
    <location>
        <begin position="145"/>
        <end position="174"/>
    </location>
</feature>